<proteinExistence type="predicted"/>
<gene>
    <name evidence="1" type="ORF">UFOVP1309_88</name>
</gene>
<reference evidence="1" key="1">
    <citation type="submission" date="2020-05" db="EMBL/GenBank/DDBJ databases">
        <authorList>
            <person name="Chiriac C."/>
            <person name="Salcher M."/>
            <person name="Ghai R."/>
            <person name="Kavagutti S V."/>
        </authorList>
    </citation>
    <scope>NUCLEOTIDE SEQUENCE</scope>
</reference>
<sequence length="89" mass="9376">MTTEKQPEALRLADELVALHGYPLSIKAAAELRRQHSVNAELLDALKGMARLYPPNGKARSAIAKAEGGAATPQDALTIALAEMGRAAL</sequence>
<evidence type="ECO:0000313" key="1">
    <source>
        <dbReference type="EMBL" id="CAB4198420.1"/>
    </source>
</evidence>
<name>A0A6J5RLP3_9CAUD</name>
<organism evidence="1">
    <name type="scientific">uncultured Caudovirales phage</name>
    <dbReference type="NCBI Taxonomy" id="2100421"/>
    <lineage>
        <taxon>Viruses</taxon>
        <taxon>Duplodnaviria</taxon>
        <taxon>Heunggongvirae</taxon>
        <taxon>Uroviricota</taxon>
        <taxon>Caudoviricetes</taxon>
        <taxon>Peduoviridae</taxon>
        <taxon>Maltschvirus</taxon>
        <taxon>Maltschvirus maltsch</taxon>
    </lineage>
</organism>
<protein>
    <submittedName>
        <fullName evidence="1">Uncharacterized protein</fullName>
    </submittedName>
</protein>
<accession>A0A6J5RLP3</accession>
<dbReference type="EMBL" id="LR797271">
    <property type="protein sequence ID" value="CAB4198420.1"/>
    <property type="molecule type" value="Genomic_DNA"/>
</dbReference>